<name>A0AAU7R5K9_9ACTN</name>
<sequence>MLHELTIGDRTVRAVLERGYRALGARPRGLLRKIGLLGCAELTADTAAALEGTSTTDAGYLLDDLADAHFLIPAAVATSGEMTYRCLDMVLAFGRERAFSEDDAEARATVLERTCDRLEFVKGQVRRRRPGVSV</sequence>
<protein>
    <submittedName>
        <fullName evidence="1">Uncharacterized protein</fullName>
    </submittedName>
</protein>
<gene>
    <name evidence="1" type="ORF">ABIH81_09180</name>
</gene>
<dbReference type="EMBL" id="CP157974">
    <property type="protein sequence ID" value="XBT83614.1"/>
    <property type="molecule type" value="Genomic_DNA"/>
</dbReference>
<accession>A0AAU7R5K9</accession>
<dbReference type="RefSeq" id="WP_349879890.1">
    <property type="nucleotide sequence ID" value="NZ_CP157974.1"/>
</dbReference>
<dbReference type="AlphaFoldDB" id="A0AAU7R5K9"/>
<organism evidence="1">
    <name type="scientific">Micromonospora sp. HUAS YX12</name>
    <dbReference type="NCBI Taxonomy" id="3156396"/>
    <lineage>
        <taxon>Bacteria</taxon>
        <taxon>Bacillati</taxon>
        <taxon>Actinomycetota</taxon>
        <taxon>Actinomycetes</taxon>
        <taxon>Micromonosporales</taxon>
        <taxon>Micromonosporaceae</taxon>
        <taxon>Micromonospora</taxon>
    </lineage>
</organism>
<evidence type="ECO:0000313" key="1">
    <source>
        <dbReference type="EMBL" id="XBT83614.1"/>
    </source>
</evidence>
<reference evidence="1" key="1">
    <citation type="submission" date="2024-06" db="EMBL/GenBank/DDBJ databases">
        <title>Micromonospora sp. strain HUAS YX12 genome sequences.</title>
        <authorList>
            <person name="Mo P."/>
        </authorList>
    </citation>
    <scope>NUCLEOTIDE SEQUENCE</scope>
    <source>
        <strain evidence="1">HUAS YX12</strain>
    </source>
</reference>
<proteinExistence type="predicted"/>